<feature type="transmembrane region" description="Helical" evidence="3">
    <location>
        <begin position="446"/>
        <end position="463"/>
    </location>
</feature>
<evidence type="ECO:0000256" key="2">
    <source>
        <dbReference type="SAM" id="MobiDB-lite"/>
    </source>
</evidence>
<sequence>MMLSFEQGTRHALILRISSLTTSTCYIGSRPAKGSRAMSNPIDEQVEARRKALGDATIPGGADHKWGLALSGGGIRSATFCLGLLRALARHETLLRFDLISTVSGGGYIGSMVGSLFNRATSSQDARRVQDAVGNQNSGWFLWWLRANGRYLIPSGARDRTFAIALFLRNLSAVHFELGLMALLLGLCLAALDMLAWWGIGSIGYAIPTNDFFGLVRWLPSWLPVIWLAMPLIALVGAVYAVAYWAEPWVQRAHGPGLVGTWIGVLVVDVFLATVFYYFGNNSSDIGDDLRTAFWWLISELITIWLVATLVASHYLCKVNQAVHKALQGATARNLLTRRLASCFRLFAAIAIIGLIDRVSWSFAFEWDGLASTGVYLALVAALLRAILPSASSMLGRRGAPDGLLAIGHLLGYAVTFLLCAWWVSLVHKAVMGTMFTAGSVQYDDGIVALVLLAVPVVGYVILTGRNFAFLNLSSLHSFYKSRLTRSYLGAANGRRFGQSPPLGALDKVPNVLPTTMAGITIDDVRAEDDASLEKYRPQRAGGPIHLINVCVNQTRDPRGGLFNQDRRGLPLTVASGGLMQTSQEGWKPLIGKASLSVGTWMAISGAAVAPGLGSLTRGGIAALATFAGVRLGYWWSRAERTNVADSTQSPPLAKSRGLLNEMSGVFQGTEGPDWFLTDGGHFENTGAYALLAERAKVIILADCGADPQYAFCDLENLVRKARIDLQAEIYFQRPKVPDRPPSFGSLNDLASPTGSACLALARIVYGGDRPSEGILIVVKPNLCDGLPVDLVNFKAQNPDFPQQTTADQFFSEAQWESYFLLGQFMGRDLSRQFIKGLLSNAGNDFETDECSPFDAPPGDRAAPIVSNGAANGPLGRLPSRFAATAVGTTIGLGAAATIGVSAWQAIDSVRADSAKQRSDERTALKELTELWEKLPVRQASGPLPDSAAVPYGNLAAALVRTADTLCPSKEAGWFIRSPLAARISQDGLRGCRALEWKQRTEPCHVLVEAANPNIKSALPNCLAWEDARSKAVPPPRYWAYDFQRTAQRDDMHPCDPLRAELASDEARHVQAYGPLTDRQDVSNTGLNGDAMAKCHSAGSDSSARSGSLDRSSPSPRASASPPPLPAASAPAEPSPGLAGVTSPGVLASGAMPAPAASGTQAASSPVPVPGDACKGTTVYVQIYDGAQRDTVRTYREPWRAMGASVPPIEDVVDTAQRAGRATPMPVRETTVRYHDSASIACARALGPAVGFENWVVESLSAKLKPSRRTVEVWVAPASGVGKK</sequence>
<dbReference type="Gene3D" id="3.40.1090.10">
    <property type="entry name" value="Cytosolic phospholipase A2 catalytic domain"/>
    <property type="match status" value="1"/>
</dbReference>
<evidence type="ECO:0000256" key="1">
    <source>
        <dbReference type="ARBA" id="ARBA00023098"/>
    </source>
</evidence>
<keyword evidence="3" id="KW-0812">Transmembrane</keyword>
<feature type="compositionally biased region" description="Low complexity" evidence="2">
    <location>
        <begin position="1127"/>
        <end position="1140"/>
    </location>
</feature>
<organism evidence="5 6">
    <name type="scientific">Cupriavidus lacunae</name>
    <dbReference type="NCBI Taxonomy" id="2666307"/>
    <lineage>
        <taxon>Bacteria</taxon>
        <taxon>Pseudomonadati</taxon>
        <taxon>Pseudomonadota</taxon>
        <taxon>Betaproteobacteria</taxon>
        <taxon>Burkholderiales</taxon>
        <taxon>Burkholderiaceae</taxon>
        <taxon>Cupriavidus</taxon>
    </lineage>
</organism>
<dbReference type="SUPFAM" id="SSF52151">
    <property type="entry name" value="FabD/lysophospholipase-like"/>
    <property type="match status" value="2"/>
</dbReference>
<feature type="transmembrane region" description="Helical" evidence="3">
    <location>
        <begin position="403"/>
        <end position="426"/>
    </location>
</feature>
<feature type="transmembrane region" description="Helical" evidence="3">
    <location>
        <begin position="343"/>
        <end position="364"/>
    </location>
</feature>
<keyword evidence="3" id="KW-0472">Membrane</keyword>
<feature type="transmembrane region" description="Helical" evidence="3">
    <location>
        <begin position="225"/>
        <end position="246"/>
    </location>
</feature>
<dbReference type="PANTHER" id="PTHR10728">
    <property type="entry name" value="CYTOSOLIC PHOSPHOLIPASE A2"/>
    <property type="match status" value="1"/>
</dbReference>
<keyword evidence="3" id="KW-1133">Transmembrane helix</keyword>
<feature type="region of interest" description="Disordered" evidence="2">
    <location>
        <begin position="1073"/>
        <end position="1144"/>
    </location>
</feature>
<feature type="compositionally biased region" description="Low complexity" evidence="2">
    <location>
        <begin position="1097"/>
        <end position="1120"/>
    </location>
</feature>
<feature type="transmembrane region" description="Helical" evidence="3">
    <location>
        <begin position="258"/>
        <end position="279"/>
    </location>
</feature>
<feature type="domain" description="PNPLA" evidence="4">
    <location>
        <begin position="68"/>
        <end position="169"/>
    </location>
</feature>
<protein>
    <recommendedName>
        <fullName evidence="4">PNPLA domain-containing protein</fullName>
    </recommendedName>
</protein>
<keyword evidence="6" id="KW-1185">Reference proteome</keyword>
<dbReference type="EMBL" id="QKWJ01000184">
    <property type="protein sequence ID" value="RDJ97595.1"/>
    <property type="molecule type" value="Genomic_DNA"/>
</dbReference>
<feature type="transmembrane region" description="Helical" evidence="3">
    <location>
        <begin position="294"/>
        <end position="317"/>
    </location>
</feature>
<accession>A0A370MW56</accession>
<proteinExistence type="predicted"/>
<evidence type="ECO:0000313" key="5">
    <source>
        <dbReference type="EMBL" id="RDJ97595.1"/>
    </source>
</evidence>
<dbReference type="InterPro" id="IPR002641">
    <property type="entry name" value="PNPLA_dom"/>
</dbReference>
<feature type="transmembrane region" description="Helical" evidence="3">
    <location>
        <begin position="178"/>
        <end position="205"/>
    </location>
</feature>
<evidence type="ECO:0000256" key="3">
    <source>
        <dbReference type="SAM" id="Phobius"/>
    </source>
</evidence>
<evidence type="ECO:0000259" key="4">
    <source>
        <dbReference type="Pfam" id="PF01734"/>
    </source>
</evidence>
<dbReference type="Proteomes" id="UP000255165">
    <property type="component" value="Unassembled WGS sequence"/>
</dbReference>
<dbReference type="Pfam" id="PF01734">
    <property type="entry name" value="Patatin"/>
    <property type="match status" value="1"/>
</dbReference>
<gene>
    <name evidence="5" type="ORF">DN412_42270</name>
</gene>
<comment type="caution">
    <text evidence="5">The sequence shown here is derived from an EMBL/GenBank/DDBJ whole genome shotgun (WGS) entry which is preliminary data.</text>
</comment>
<dbReference type="GO" id="GO:0046475">
    <property type="term" value="P:glycerophospholipid catabolic process"/>
    <property type="evidence" value="ECO:0007669"/>
    <property type="project" value="TreeGrafter"/>
</dbReference>
<dbReference type="PANTHER" id="PTHR10728:SF40">
    <property type="entry name" value="PATATIN FAMILY PROTEIN"/>
    <property type="match status" value="1"/>
</dbReference>
<dbReference type="InterPro" id="IPR016035">
    <property type="entry name" value="Acyl_Trfase/lysoPLipase"/>
</dbReference>
<reference evidence="6" key="1">
    <citation type="submission" date="2018-06" db="EMBL/GenBank/DDBJ databases">
        <authorList>
            <person name="Feng T."/>
            <person name="Jeon C.O."/>
        </authorList>
    </citation>
    <scope>NUCLEOTIDE SEQUENCE [LARGE SCALE GENOMIC DNA]</scope>
    <source>
        <strain evidence="6">S23</strain>
    </source>
</reference>
<dbReference type="GO" id="GO:0005829">
    <property type="term" value="C:cytosol"/>
    <property type="evidence" value="ECO:0007669"/>
    <property type="project" value="TreeGrafter"/>
</dbReference>
<keyword evidence="1" id="KW-0443">Lipid metabolism</keyword>
<dbReference type="GO" id="GO:0004623">
    <property type="term" value="F:phospholipase A2 activity"/>
    <property type="evidence" value="ECO:0007669"/>
    <property type="project" value="TreeGrafter"/>
</dbReference>
<name>A0A370MW56_9BURK</name>
<evidence type="ECO:0000313" key="6">
    <source>
        <dbReference type="Proteomes" id="UP000255165"/>
    </source>
</evidence>